<dbReference type="EMBL" id="LSLI01000003">
    <property type="protein sequence ID" value="KXS33676.1"/>
    <property type="molecule type" value="Genomic_DNA"/>
</dbReference>
<dbReference type="GO" id="GO:0007155">
    <property type="term" value="P:cell adhesion"/>
    <property type="evidence" value="ECO:0007669"/>
    <property type="project" value="InterPro"/>
</dbReference>
<dbReference type="Gene3D" id="3.30.700.10">
    <property type="entry name" value="Glycoprotein, Type 4 Pilin"/>
    <property type="match status" value="1"/>
</dbReference>
<dbReference type="SUPFAM" id="SSF54523">
    <property type="entry name" value="Pili subunits"/>
    <property type="match status" value="1"/>
</dbReference>
<comment type="caution">
    <text evidence="5">The sequence shown here is derived from an EMBL/GenBank/DDBJ whole genome shotgun (WGS) entry which is preliminary data.</text>
</comment>
<protein>
    <submittedName>
        <fullName evidence="5">PilE protein</fullName>
    </submittedName>
</protein>
<sequence>MLKNIQKGFTLIELMIVVAIIGILAAVAIPAYGDYTARAQAAEAFTLLDGLKTPLTEAWTTSTIFALDSSGLSGVTAIVSGKYVAAINVGAVGTGTLGYPALPTAVTVQPFDVVAQFQPVSTKTASPRIAGLSVHMYYNPTSGSWTCANGDGANDDTTATTAAGVGQTVPVASMVAKAGATSTTIPSNVLPKACT</sequence>
<keyword evidence="4" id="KW-1133">Transmembrane helix</keyword>
<keyword evidence="4" id="KW-0472">Membrane</keyword>
<dbReference type="PROSITE" id="PS00409">
    <property type="entry name" value="PROKAR_NTER_METHYL"/>
    <property type="match status" value="1"/>
</dbReference>
<comment type="similarity">
    <text evidence="1 3">Belongs to the N-Me-Phe pilin family.</text>
</comment>
<dbReference type="GO" id="GO:0009289">
    <property type="term" value="C:pilus"/>
    <property type="evidence" value="ECO:0007669"/>
    <property type="project" value="InterPro"/>
</dbReference>
<keyword evidence="2" id="KW-0488">Methylation</keyword>
<dbReference type="InterPro" id="IPR001082">
    <property type="entry name" value="Pilin"/>
</dbReference>
<reference evidence="5 6" key="2">
    <citation type="submission" date="2016-03" db="EMBL/GenBank/DDBJ databases">
        <title>New uncultured bacterium of the family Gallionellaceae from acid mine drainage: description and reconstruction of genome based on metagenomic analysis of microbial community.</title>
        <authorList>
            <person name="Kadnikov V."/>
            <person name="Ivasenko D."/>
            <person name="Beletsky A."/>
            <person name="Mardanov A."/>
            <person name="Danilova E."/>
            <person name="Pimenov N."/>
            <person name="Karnachuk O."/>
            <person name="Ravin N."/>
        </authorList>
    </citation>
    <scope>NUCLEOTIDE SEQUENCE [LARGE SCALE GENOMIC DNA]</scope>
    <source>
        <strain evidence="5">ShG14-8</strain>
    </source>
</reference>
<proteinExistence type="inferred from homology"/>
<gene>
    <name evidence="5" type="ORF">AWT59_0234</name>
</gene>
<evidence type="ECO:0000256" key="1">
    <source>
        <dbReference type="ARBA" id="ARBA00005233"/>
    </source>
</evidence>
<evidence type="ECO:0000313" key="5">
    <source>
        <dbReference type="EMBL" id="KXS33676.1"/>
    </source>
</evidence>
<evidence type="ECO:0000256" key="2">
    <source>
        <dbReference type="ARBA" id="ARBA00022481"/>
    </source>
</evidence>
<dbReference type="InterPro" id="IPR012902">
    <property type="entry name" value="N_methyl_site"/>
</dbReference>
<organism evidence="5 6">
    <name type="scientific">Candidatus Gallionella acididurans</name>
    <dbReference type="NCBI Taxonomy" id="1796491"/>
    <lineage>
        <taxon>Bacteria</taxon>
        <taxon>Pseudomonadati</taxon>
        <taxon>Pseudomonadota</taxon>
        <taxon>Betaproteobacteria</taxon>
        <taxon>Nitrosomonadales</taxon>
        <taxon>Gallionellaceae</taxon>
        <taxon>Gallionella</taxon>
    </lineage>
</organism>
<name>A0A139BXE0_9PROT</name>
<dbReference type="Proteomes" id="UP000070578">
    <property type="component" value="Unassembled WGS sequence"/>
</dbReference>
<dbReference type="InterPro" id="IPR045584">
    <property type="entry name" value="Pilin-like"/>
</dbReference>
<keyword evidence="4" id="KW-0812">Transmembrane</keyword>
<dbReference type="AlphaFoldDB" id="A0A139BXE0"/>
<evidence type="ECO:0000256" key="3">
    <source>
        <dbReference type="RuleBase" id="RU000389"/>
    </source>
</evidence>
<dbReference type="PANTHER" id="PTHR30093:SF34">
    <property type="entry name" value="PREPILIN PEPTIDASE-DEPENDENT PROTEIN D"/>
    <property type="match status" value="1"/>
</dbReference>
<dbReference type="NCBIfam" id="TIGR02532">
    <property type="entry name" value="IV_pilin_GFxxxE"/>
    <property type="match status" value="1"/>
</dbReference>
<reference evidence="5 6" key="1">
    <citation type="submission" date="2016-02" db="EMBL/GenBank/DDBJ databases">
        <authorList>
            <person name="Wen L."/>
            <person name="He K."/>
            <person name="Yang H."/>
        </authorList>
    </citation>
    <scope>NUCLEOTIDE SEQUENCE [LARGE SCALE GENOMIC DNA]</scope>
    <source>
        <strain evidence="5">ShG14-8</strain>
    </source>
</reference>
<evidence type="ECO:0000313" key="6">
    <source>
        <dbReference type="Proteomes" id="UP000070578"/>
    </source>
</evidence>
<dbReference type="PANTHER" id="PTHR30093">
    <property type="entry name" value="GENERAL SECRETION PATHWAY PROTEIN G"/>
    <property type="match status" value="1"/>
</dbReference>
<dbReference type="Pfam" id="PF00114">
    <property type="entry name" value="Pilin"/>
    <property type="match status" value="1"/>
</dbReference>
<evidence type="ECO:0000256" key="4">
    <source>
        <dbReference type="SAM" id="Phobius"/>
    </source>
</evidence>
<dbReference type="Pfam" id="PF07963">
    <property type="entry name" value="N_methyl"/>
    <property type="match status" value="1"/>
</dbReference>
<keyword evidence="3" id="KW-0281">Fimbrium</keyword>
<feature type="transmembrane region" description="Helical" evidence="4">
    <location>
        <begin position="12"/>
        <end position="33"/>
    </location>
</feature>
<accession>A0A139BXE0</accession>